<name>A0A429ZN46_9ENTE</name>
<keyword evidence="1" id="KW-1133">Transmembrane helix</keyword>
<dbReference type="Proteomes" id="UP000288490">
    <property type="component" value="Unassembled WGS sequence"/>
</dbReference>
<evidence type="ECO:0000256" key="1">
    <source>
        <dbReference type="SAM" id="Phobius"/>
    </source>
</evidence>
<protein>
    <recommendedName>
        <fullName evidence="4">TraX protein</fullName>
    </recommendedName>
</protein>
<feature type="transmembrane region" description="Helical" evidence="1">
    <location>
        <begin position="70"/>
        <end position="88"/>
    </location>
</feature>
<dbReference type="RefSeq" id="WP_125956952.1">
    <property type="nucleotide sequence ID" value="NZ_JAQEJV010000035.1"/>
</dbReference>
<feature type="transmembrane region" description="Helical" evidence="1">
    <location>
        <begin position="125"/>
        <end position="150"/>
    </location>
</feature>
<feature type="transmembrane region" description="Helical" evidence="1">
    <location>
        <begin position="241"/>
        <end position="263"/>
    </location>
</feature>
<reference evidence="2 3" key="1">
    <citation type="submission" date="2017-05" db="EMBL/GenBank/DDBJ databases">
        <title>Vagococcus spp. assemblies.</title>
        <authorList>
            <person name="Gulvik C.A."/>
        </authorList>
    </citation>
    <scope>NUCLEOTIDE SEQUENCE [LARGE SCALE GENOMIC DNA]</scope>
    <source>
        <strain evidence="2 3">SS1994</strain>
    </source>
</reference>
<dbReference type="Pfam" id="PF05857">
    <property type="entry name" value="TraX"/>
    <property type="match status" value="1"/>
</dbReference>
<comment type="caution">
    <text evidence="2">The sequence shown here is derived from an EMBL/GenBank/DDBJ whole genome shotgun (WGS) entry which is preliminary data.</text>
</comment>
<feature type="transmembrane region" description="Helical" evidence="1">
    <location>
        <begin position="37"/>
        <end position="58"/>
    </location>
</feature>
<keyword evidence="3" id="KW-1185">Reference proteome</keyword>
<accession>A0A429ZN46</accession>
<proteinExistence type="predicted"/>
<dbReference type="EMBL" id="NGJT01000005">
    <property type="protein sequence ID" value="RST95111.1"/>
    <property type="molecule type" value="Genomic_DNA"/>
</dbReference>
<gene>
    <name evidence="2" type="ORF">CBF36_04375</name>
</gene>
<dbReference type="AlphaFoldDB" id="A0A429ZN46"/>
<keyword evidence="1" id="KW-0812">Transmembrane</keyword>
<sequence length="264" mass="30649">MTKTKGLTTFDLKIIGIIFMFINHVHQMFYWTNVPEWMEWCGRPVATLFFFVSVIGFTHTRNKSKYLGRLLIGSWVMTLGTMLVTHFFSIGDMALQNNIFNDLFLGVLAMYGIDKLNQFRQTKNLSTLLLGLFCLIFPVLSYFVILSLITVVPINMARFLFLIPSGMTAENGMMIYLMPLMYLAKNKKAIQMLFIALASLFFLTRDPSAFMTTNTQWMMIFSLIPIFFFNGQKGRSMKSFFYVFYPAHIWILFIISAIIYQHFG</sequence>
<evidence type="ECO:0000313" key="3">
    <source>
        <dbReference type="Proteomes" id="UP000288490"/>
    </source>
</evidence>
<evidence type="ECO:0008006" key="4">
    <source>
        <dbReference type="Google" id="ProtNLM"/>
    </source>
</evidence>
<keyword evidence="1" id="KW-0472">Membrane</keyword>
<dbReference type="OrthoDB" id="9781069at2"/>
<feature type="transmembrane region" description="Helical" evidence="1">
    <location>
        <begin position="12"/>
        <end position="31"/>
    </location>
</feature>
<feature type="transmembrane region" description="Helical" evidence="1">
    <location>
        <begin position="156"/>
        <end position="177"/>
    </location>
</feature>
<organism evidence="2 3">
    <name type="scientific">Vagococcus bubulae</name>
    <dbReference type="NCBI Taxonomy" id="1977868"/>
    <lineage>
        <taxon>Bacteria</taxon>
        <taxon>Bacillati</taxon>
        <taxon>Bacillota</taxon>
        <taxon>Bacilli</taxon>
        <taxon>Lactobacillales</taxon>
        <taxon>Enterococcaceae</taxon>
        <taxon>Vagococcus</taxon>
    </lineage>
</organism>
<feature type="transmembrane region" description="Helical" evidence="1">
    <location>
        <begin position="210"/>
        <end position="229"/>
    </location>
</feature>
<evidence type="ECO:0000313" key="2">
    <source>
        <dbReference type="EMBL" id="RST95111.1"/>
    </source>
</evidence>
<dbReference type="InterPro" id="IPR008875">
    <property type="entry name" value="TraX"/>
</dbReference>